<dbReference type="AlphaFoldDB" id="A0A383W4A6"/>
<name>A0A383W4A6_TETOB</name>
<evidence type="ECO:0000313" key="4">
    <source>
        <dbReference type="Proteomes" id="UP000256970"/>
    </source>
</evidence>
<gene>
    <name evidence="2" type="ORF">BQ4739_LOCUS12071</name>
    <name evidence="3" type="ORF">BQ4739_LOCUS17171</name>
</gene>
<evidence type="ECO:0000313" key="2">
    <source>
        <dbReference type="EMBL" id="SZX71969.1"/>
    </source>
</evidence>
<dbReference type="InterPro" id="IPR032675">
    <property type="entry name" value="LRR_dom_sf"/>
</dbReference>
<dbReference type="Gene3D" id="3.80.10.10">
    <property type="entry name" value="Ribonuclease Inhibitor"/>
    <property type="match status" value="1"/>
</dbReference>
<protein>
    <submittedName>
        <fullName evidence="2">Uncharacterized protein</fullName>
    </submittedName>
</protein>
<sequence>MAGRADQLQLAHLTALTQLLLQDYGHPRCMLAPAEQLPPNLQTLHLYHGGDSAGHNDGSDGSLQPLLALSQLQSFELRMHCGAPPASELAALSSISSLAEVKLVYLWHDLNAGHMMAPHLCAPLTEAAADVAASAWLTLPMKSLHWISYSMPAAVVQLAGALQGLTSLQLSTNCEDADDGLVPAQLAAMLQR</sequence>
<evidence type="ECO:0000313" key="3">
    <source>
        <dbReference type="EMBL" id="SZX76800.1"/>
    </source>
</evidence>
<keyword evidence="4" id="KW-1185">Reference proteome</keyword>
<dbReference type="EMBL" id="FNXT01001092">
    <property type="protein sequence ID" value="SZX71969.1"/>
    <property type="molecule type" value="Genomic_DNA"/>
</dbReference>
<organism evidence="2 4">
    <name type="scientific">Tetradesmus obliquus</name>
    <name type="common">Green alga</name>
    <name type="synonym">Acutodesmus obliquus</name>
    <dbReference type="NCBI Taxonomy" id="3088"/>
    <lineage>
        <taxon>Eukaryota</taxon>
        <taxon>Viridiplantae</taxon>
        <taxon>Chlorophyta</taxon>
        <taxon>core chlorophytes</taxon>
        <taxon>Chlorophyceae</taxon>
        <taxon>CS clade</taxon>
        <taxon>Sphaeropleales</taxon>
        <taxon>Scenedesmaceae</taxon>
        <taxon>Tetradesmus</taxon>
    </lineage>
</organism>
<dbReference type="GO" id="GO:0005930">
    <property type="term" value="C:axoneme"/>
    <property type="evidence" value="ECO:0007669"/>
    <property type="project" value="UniProtKB-SubCell"/>
</dbReference>
<dbReference type="EMBL" id="FNXT01001266">
    <property type="protein sequence ID" value="SZX76800.1"/>
    <property type="molecule type" value="Genomic_DNA"/>
</dbReference>
<proteinExistence type="predicted"/>
<reference evidence="2 4" key="1">
    <citation type="submission" date="2016-10" db="EMBL/GenBank/DDBJ databases">
        <authorList>
            <person name="Cai Z."/>
        </authorList>
    </citation>
    <scope>NUCLEOTIDE SEQUENCE [LARGE SCALE GENOMIC DNA]</scope>
</reference>
<comment type="subcellular location">
    <subcellularLocation>
        <location evidence="1">Cytoplasm</location>
        <location evidence="1">Cytoskeleton</location>
        <location evidence="1">Cilium axoneme</location>
    </subcellularLocation>
</comment>
<accession>A0A383W4A6</accession>
<evidence type="ECO:0000256" key="1">
    <source>
        <dbReference type="ARBA" id="ARBA00004430"/>
    </source>
</evidence>
<dbReference type="Proteomes" id="UP000256970">
    <property type="component" value="Unassembled WGS sequence"/>
</dbReference>